<evidence type="ECO:0000313" key="1">
    <source>
        <dbReference type="EMBL" id="MCI86424.1"/>
    </source>
</evidence>
<proteinExistence type="predicted"/>
<dbReference type="AlphaFoldDB" id="A0A392VDG0"/>
<keyword evidence="2" id="KW-1185">Reference proteome</keyword>
<evidence type="ECO:0000313" key="2">
    <source>
        <dbReference type="Proteomes" id="UP000265520"/>
    </source>
</evidence>
<comment type="caution">
    <text evidence="1">The sequence shown here is derived from an EMBL/GenBank/DDBJ whole genome shotgun (WGS) entry which is preliminary data.</text>
</comment>
<sequence length="46" mass="4847">MDIRDLILISKLAGGLWPGGGRHLGLAGGRQPLCCAWLHACGLVLH</sequence>
<organism evidence="1 2">
    <name type="scientific">Trifolium medium</name>
    <dbReference type="NCBI Taxonomy" id="97028"/>
    <lineage>
        <taxon>Eukaryota</taxon>
        <taxon>Viridiplantae</taxon>
        <taxon>Streptophyta</taxon>
        <taxon>Embryophyta</taxon>
        <taxon>Tracheophyta</taxon>
        <taxon>Spermatophyta</taxon>
        <taxon>Magnoliopsida</taxon>
        <taxon>eudicotyledons</taxon>
        <taxon>Gunneridae</taxon>
        <taxon>Pentapetalae</taxon>
        <taxon>rosids</taxon>
        <taxon>fabids</taxon>
        <taxon>Fabales</taxon>
        <taxon>Fabaceae</taxon>
        <taxon>Papilionoideae</taxon>
        <taxon>50 kb inversion clade</taxon>
        <taxon>NPAAA clade</taxon>
        <taxon>Hologalegina</taxon>
        <taxon>IRL clade</taxon>
        <taxon>Trifolieae</taxon>
        <taxon>Trifolium</taxon>
    </lineage>
</organism>
<feature type="non-terminal residue" evidence="1">
    <location>
        <position position="46"/>
    </location>
</feature>
<dbReference type="Proteomes" id="UP000265520">
    <property type="component" value="Unassembled WGS sequence"/>
</dbReference>
<name>A0A392VDG0_9FABA</name>
<protein>
    <submittedName>
        <fullName evidence="1">Uncharacterized protein</fullName>
    </submittedName>
</protein>
<dbReference type="EMBL" id="LXQA011140152">
    <property type="protein sequence ID" value="MCI86424.1"/>
    <property type="molecule type" value="Genomic_DNA"/>
</dbReference>
<accession>A0A392VDG0</accession>
<reference evidence="1 2" key="1">
    <citation type="journal article" date="2018" name="Front. Plant Sci.">
        <title>Red Clover (Trifolium pratense) and Zigzag Clover (T. medium) - A Picture of Genomic Similarities and Differences.</title>
        <authorList>
            <person name="Dluhosova J."/>
            <person name="Istvanek J."/>
            <person name="Nedelnik J."/>
            <person name="Repkova J."/>
        </authorList>
    </citation>
    <scope>NUCLEOTIDE SEQUENCE [LARGE SCALE GENOMIC DNA]</scope>
    <source>
        <strain evidence="2">cv. 10/8</strain>
        <tissue evidence="1">Leaf</tissue>
    </source>
</reference>